<comment type="caution">
    <text evidence="3">The sequence shown here is derived from an EMBL/GenBank/DDBJ whole genome shotgun (WGS) entry which is preliminary data.</text>
</comment>
<protein>
    <recommendedName>
        <fullName evidence="2">Chondroitin proteoglycan 4 domain-containing protein</fullName>
    </recommendedName>
</protein>
<evidence type="ECO:0000256" key="1">
    <source>
        <dbReference type="SAM" id="SignalP"/>
    </source>
</evidence>
<proteinExistence type="predicted"/>
<evidence type="ECO:0000259" key="2">
    <source>
        <dbReference type="Pfam" id="PF15481"/>
    </source>
</evidence>
<dbReference type="AlphaFoldDB" id="A0AA36H4G7"/>
<dbReference type="PANTHER" id="PTHR37442:SF1">
    <property type="entry name" value="CHONDROITIN PROTEOGLYCAN 4 DOMAIN-CONTAINING PROTEIN"/>
    <property type="match status" value="1"/>
</dbReference>
<evidence type="ECO:0000313" key="4">
    <source>
        <dbReference type="Proteomes" id="UP001176961"/>
    </source>
</evidence>
<dbReference type="Proteomes" id="UP001176961">
    <property type="component" value="Unassembled WGS sequence"/>
</dbReference>
<accession>A0AA36H4G7</accession>
<dbReference type="InterPro" id="IPR053123">
    <property type="entry name" value="CPG4-like"/>
</dbReference>
<feature type="chain" id="PRO_5041249859" description="Chondroitin proteoglycan 4 domain-containing protein" evidence="1">
    <location>
        <begin position="20"/>
        <end position="235"/>
    </location>
</feature>
<reference evidence="3" key="1">
    <citation type="submission" date="2023-07" db="EMBL/GenBank/DDBJ databases">
        <authorList>
            <consortium name="CYATHOMIX"/>
        </authorList>
    </citation>
    <scope>NUCLEOTIDE SEQUENCE</scope>
    <source>
        <strain evidence="3">N/A</strain>
    </source>
</reference>
<feature type="signal peptide" evidence="1">
    <location>
        <begin position="1"/>
        <end position="19"/>
    </location>
</feature>
<organism evidence="3 4">
    <name type="scientific">Cylicocyclus nassatus</name>
    <name type="common">Nematode worm</name>
    <dbReference type="NCBI Taxonomy" id="53992"/>
    <lineage>
        <taxon>Eukaryota</taxon>
        <taxon>Metazoa</taxon>
        <taxon>Ecdysozoa</taxon>
        <taxon>Nematoda</taxon>
        <taxon>Chromadorea</taxon>
        <taxon>Rhabditida</taxon>
        <taxon>Rhabditina</taxon>
        <taxon>Rhabditomorpha</taxon>
        <taxon>Strongyloidea</taxon>
        <taxon>Strongylidae</taxon>
        <taxon>Cylicocyclus</taxon>
    </lineage>
</organism>
<dbReference type="EMBL" id="CATQJL010000305">
    <property type="protein sequence ID" value="CAJ0603567.1"/>
    <property type="molecule type" value="Genomic_DNA"/>
</dbReference>
<evidence type="ECO:0000313" key="3">
    <source>
        <dbReference type="EMBL" id="CAJ0603567.1"/>
    </source>
</evidence>
<dbReference type="Pfam" id="PF15481">
    <property type="entry name" value="CPG4"/>
    <property type="match status" value="1"/>
</dbReference>
<name>A0AA36H4G7_CYLNA</name>
<dbReference type="PANTHER" id="PTHR37442">
    <property type="entry name" value="F18A1.7 PROTEIN-RELATED"/>
    <property type="match status" value="1"/>
</dbReference>
<keyword evidence="1" id="KW-0732">Signal</keyword>
<dbReference type="InterPro" id="IPR029153">
    <property type="entry name" value="CPG4"/>
</dbReference>
<feature type="domain" description="Chondroitin proteoglycan 4" evidence="2">
    <location>
        <begin position="37"/>
        <end position="130"/>
    </location>
</feature>
<gene>
    <name evidence="3" type="ORF">CYNAS_LOCUS15550</name>
</gene>
<keyword evidence="4" id="KW-1185">Reference proteome</keyword>
<sequence length="235" mass="26312">MKVLILTLLISSLIISPEAEEFDFDLPLVLDATGVPECIQACLSDLFDSAVKLLSLRNPVERFSDLCKKYDNASLCIAKQDFCTHSTIFEMALSGLDEVCTERAEDIAEHKDCLKTELEPVLKECDSQCHLTKVLIMLSGKGNPEGLKKFQEDHQALQKDIASICVSFGCMSSCLAKELNMYCPPAGTTIVKALLKPFFTFSNIFEEIGPRAKLSIYRQEKFQNKNCRKTRKKPS</sequence>